<dbReference type="Proteomes" id="UP001162885">
    <property type="component" value="Chromosome"/>
</dbReference>
<dbReference type="GO" id="GO:0045892">
    <property type="term" value="P:negative regulation of DNA-templated transcription"/>
    <property type="evidence" value="ECO:0007669"/>
    <property type="project" value="TreeGrafter"/>
</dbReference>
<evidence type="ECO:0000313" key="7">
    <source>
        <dbReference type="EMBL" id="UNC00905.1"/>
    </source>
</evidence>
<organism evidence="7 9">
    <name type="scientific">Mycolicibacterium boenickei</name>
    <dbReference type="NCBI Taxonomy" id="146017"/>
    <lineage>
        <taxon>Bacteria</taxon>
        <taxon>Bacillati</taxon>
        <taxon>Actinomycetota</taxon>
        <taxon>Actinomycetes</taxon>
        <taxon>Mycobacteriales</taxon>
        <taxon>Mycobacteriaceae</taxon>
        <taxon>Mycolicibacterium</taxon>
    </lineage>
</organism>
<reference evidence="7 9" key="3">
    <citation type="journal article" date="2022" name="BMC Genomics">
        <title>Comparative genome analysis of mycobacteria focusing on tRNA and non-coding RNA.</title>
        <authorList>
            <person name="Behra P.R.K."/>
            <person name="Pettersson B.M.F."/>
            <person name="Ramesh M."/>
            <person name="Das S."/>
            <person name="Dasgupta S."/>
            <person name="Kirsebom L.A."/>
        </authorList>
    </citation>
    <scope>NUCLEOTIDE SEQUENCE [LARGE SCALE GENOMIC DNA]</scope>
    <source>
        <strain evidence="7 9">DSM 44677</strain>
    </source>
</reference>
<dbReference type="PANTHER" id="PTHR30136:SF35">
    <property type="entry name" value="HTH-TYPE TRANSCRIPTIONAL REGULATOR RV1719"/>
    <property type="match status" value="1"/>
</dbReference>
<gene>
    <name evidence="7" type="ORF">H5U98_05655</name>
    <name evidence="6" type="ORF">MBOE_23590</name>
</gene>
<sequence>MSVLTRATQILNVLAETGCGLSVRELAEATGLPKSTVHRVLQELAACQYVVSNGRVDGYRLGPGVLKLGLNSRRQFVAPMRRALIALARAVNENVDLAILSGGEMLIIEQITATNAIPTMTVVGRTFALHASSIGKALLSQIPPAQARQLLGDNLEAFTPNTITDIDAVLRELIEVRNTGIAFDREEHDLGICAVAIALPHPEGIPQAITIVAPTQRFVRREAAYVAALRALSGHTDPV</sequence>
<protein>
    <submittedName>
        <fullName evidence="7">IclR family transcriptional regulator</fullName>
    </submittedName>
    <submittedName>
        <fullName evidence="6">Transcriptional regulator, IclR family protein</fullName>
    </submittedName>
</protein>
<dbReference type="EMBL" id="AP022579">
    <property type="protein sequence ID" value="BBX90710.1"/>
    <property type="molecule type" value="Genomic_DNA"/>
</dbReference>
<dbReference type="PANTHER" id="PTHR30136">
    <property type="entry name" value="HELIX-TURN-HELIX TRANSCRIPTIONAL REGULATOR, ICLR FAMILY"/>
    <property type="match status" value="1"/>
</dbReference>
<dbReference type="InterPro" id="IPR005471">
    <property type="entry name" value="Tscrpt_reg_IclR_N"/>
</dbReference>
<dbReference type="InterPro" id="IPR036390">
    <property type="entry name" value="WH_DNA-bd_sf"/>
</dbReference>
<evidence type="ECO:0000256" key="3">
    <source>
        <dbReference type="ARBA" id="ARBA00023163"/>
    </source>
</evidence>
<keyword evidence="3" id="KW-0804">Transcription</keyword>
<evidence type="ECO:0000259" key="5">
    <source>
        <dbReference type="PROSITE" id="PS51078"/>
    </source>
</evidence>
<evidence type="ECO:0000259" key="4">
    <source>
        <dbReference type="PROSITE" id="PS51077"/>
    </source>
</evidence>
<reference evidence="6" key="2">
    <citation type="submission" date="2020-02" db="EMBL/GenBank/DDBJ databases">
        <authorList>
            <person name="Matsumoto Y."/>
            <person name="Motooka D."/>
            <person name="Nakamura S."/>
        </authorList>
    </citation>
    <scope>NUCLEOTIDE SEQUENCE</scope>
    <source>
        <strain evidence="6">JCM 15653</strain>
    </source>
</reference>
<proteinExistence type="predicted"/>
<dbReference type="Gene3D" id="1.10.10.10">
    <property type="entry name" value="Winged helix-like DNA-binding domain superfamily/Winged helix DNA-binding domain"/>
    <property type="match status" value="1"/>
</dbReference>
<dbReference type="PROSITE" id="PS51077">
    <property type="entry name" value="HTH_ICLR"/>
    <property type="match status" value="1"/>
</dbReference>
<dbReference type="InterPro" id="IPR011991">
    <property type="entry name" value="ArsR-like_HTH"/>
</dbReference>
<dbReference type="EMBL" id="CP060016">
    <property type="protein sequence ID" value="UNC00905.1"/>
    <property type="molecule type" value="Genomic_DNA"/>
</dbReference>
<reference evidence="6 8" key="1">
    <citation type="journal article" date="2019" name="Emerg. Microbes Infect.">
        <title>Comprehensive subspecies identification of 175 nontuberculous mycobacteria species based on 7547 genomic profiles.</title>
        <authorList>
            <person name="Matsumoto Y."/>
            <person name="Kinjo T."/>
            <person name="Motooka D."/>
            <person name="Nabeya D."/>
            <person name="Jung N."/>
            <person name="Uechi K."/>
            <person name="Horii T."/>
            <person name="Iida T."/>
            <person name="Fujita J."/>
            <person name="Nakamura S."/>
        </authorList>
    </citation>
    <scope>NUCLEOTIDE SEQUENCE [LARGE SCALE GENOMIC DNA]</scope>
    <source>
        <strain evidence="6 8">JCM 15653</strain>
    </source>
</reference>
<dbReference type="Pfam" id="PF09339">
    <property type="entry name" value="HTH_IclR"/>
    <property type="match status" value="1"/>
</dbReference>
<dbReference type="GO" id="GO:0003677">
    <property type="term" value="F:DNA binding"/>
    <property type="evidence" value="ECO:0007669"/>
    <property type="project" value="UniProtKB-KW"/>
</dbReference>
<feature type="domain" description="HTH iclR-type" evidence="4">
    <location>
        <begin position="1"/>
        <end position="63"/>
    </location>
</feature>
<evidence type="ECO:0000313" key="8">
    <source>
        <dbReference type="Proteomes" id="UP000466683"/>
    </source>
</evidence>
<dbReference type="InterPro" id="IPR036388">
    <property type="entry name" value="WH-like_DNA-bd_sf"/>
</dbReference>
<dbReference type="InterPro" id="IPR050707">
    <property type="entry name" value="HTH_MetabolicPath_Reg"/>
</dbReference>
<dbReference type="Gene3D" id="3.30.450.40">
    <property type="match status" value="1"/>
</dbReference>
<keyword evidence="2" id="KW-0238">DNA-binding</keyword>
<evidence type="ECO:0000313" key="9">
    <source>
        <dbReference type="Proteomes" id="UP001162885"/>
    </source>
</evidence>
<dbReference type="SUPFAM" id="SSF46785">
    <property type="entry name" value="Winged helix' DNA-binding domain"/>
    <property type="match status" value="1"/>
</dbReference>
<evidence type="ECO:0000313" key="6">
    <source>
        <dbReference type="EMBL" id="BBX90710.1"/>
    </source>
</evidence>
<feature type="domain" description="IclR-ED" evidence="5">
    <location>
        <begin position="64"/>
        <end position="239"/>
    </location>
</feature>
<name>A0AAX3A040_9MYCO</name>
<dbReference type="Pfam" id="PF01614">
    <property type="entry name" value="IclR_C"/>
    <property type="match status" value="1"/>
</dbReference>
<evidence type="ECO:0000256" key="1">
    <source>
        <dbReference type="ARBA" id="ARBA00023015"/>
    </source>
</evidence>
<keyword evidence="1" id="KW-0805">Transcription regulation</keyword>
<dbReference type="AlphaFoldDB" id="A0AAX3A040"/>
<dbReference type="RefSeq" id="WP_077740550.1">
    <property type="nucleotide sequence ID" value="NZ_AP022579.1"/>
</dbReference>
<keyword evidence="8" id="KW-1185">Reference proteome</keyword>
<dbReference type="SMART" id="SM00346">
    <property type="entry name" value="HTH_ICLR"/>
    <property type="match status" value="1"/>
</dbReference>
<dbReference type="Proteomes" id="UP000466683">
    <property type="component" value="Chromosome"/>
</dbReference>
<dbReference type="PROSITE" id="PS51078">
    <property type="entry name" value="ICLR_ED"/>
    <property type="match status" value="1"/>
</dbReference>
<dbReference type="CDD" id="cd00090">
    <property type="entry name" value="HTH_ARSR"/>
    <property type="match status" value="1"/>
</dbReference>
<dbReference type="SUPFAM" id="SSF55781">
    <property type="entry name" value="GAF domain-like"/>
    <property type="match status" value="1"/>
</dbReference>
<accession>A0AAX3A040</accession>
<dbReference type="InterPro" id="IPR029016">
    <property type="entry name" value="GAF-like_dom_sf"/>
</dbReference>
<evidence type="ECO:0000256" key="2">
    <source>
        <dbReference type="ARBA" id="ARBA00023125"/>
    </source>
</evidence>
<dbReference type="InterPro" id="IPR014757">
    <property type="entry name" value="Tscrpt_reg_IclR_C"/>
</dbReference>
<dbReference type="GO" id="GO:0003700">
    <property type="term" value="F:DNA-binding transcription factor activity"/>
    <property type="evidence" value="ECO:0007669"/>
    <property type="project" value="TreeGrafter"/>
</dbReference>